<protein>
    <submittedName>
        <fullName evidence="1 3">Testis expressed sequence 264 protein</fullName>
    </submittedName>
</protein>
<reference evidence="1 2" key="1">
    <citation type="journal article" date="2013" name="Nature">
        <title>The genomes of four tapeworm species reveal adaptations to parasitism.</title>
        <authorList>
            <person name="Tsai I.J."/>
            <person name="Zarowiecki M."/>
            <person name="Holroyd N."/>
            <person name="Garciarrubio A."/>
            <person name="Sanchez-Flores A."/>
            <person name="Brooks K.L."/>
            <person name="Tracey A."/>
            <person name="Bobes R.J."/>
            <person name="Fragoso G."/>
            <person name="Sciutto E."/>
            <person name="Aslett M."/>
            <person name="Beasley H."/>
            <person name="Bennett H.M."/>
            <person name="Cai J."/>
            <person name="Camicia F."/>
            <person name="Clark R."/>
            <person name="Cucher M."/>
            <person name="De Silva N."/>
            <person name="Day T.A."/>
            <person name="Deplazes P."/>
            <person name="Estrada K."/>
            <person name="Fernandez C."/>
            <person name="Holland P.W."/>
            <person name="Hou J."/>
            <person name="Hu S."/>
            <person name="Huckvale T."/>
            <person name="Hung S.S."/>
            <person name="Kamenetzky L."/>
            <person name="Keane J.A."/>
            <person name="Kiss F."/>
            <person name="Koziol U."/>
            <person name="Lambert O."/>
            <person name="Liu K."/>
            <person name="Luo X."/>
            <person name="Luo Y."/>
            <person name="Macchiaroli N."/>
            <person name="Nichol S."/>
            <person name="Paps J."/>
            <person name="Parkinson J."/>
            <person name="Pouchkina-Stantcheva N."/>
            <person name="Riddiford N."/>
            <person name="Rosenzvit M."/>
            <person name="Salinas G."/>
            <person name="Wasmuth J.D."/>
            <person name="Zamanian M."/>
            <person name="Zheng Y."/>
            <person name="Cai X."/>
            <person name="Soberon X."/>
            <person name="Olson P.D."/>
            <person name="Laclette J.P."/>
            <person name="Brehm K."/>
            <person name="Berriman M."/>
            <person name="Garciarrubio A."/>
            <person name="Bobes R.J."/>
            <person name="Fragoso G."/>
            <person name="Sanchez-Flores A."/>
            <person name="Estrada K."/>
            <person name="Cevallos M.A."/>
            <person name="Morett E."/>
            <person name="Gonzalez V."/>
            <person name="Portillo T."/>
            <person name="Ochoa-Leyva A."/>
            <person name="Jose M.V."/>
            <person name="Sciutto E."/>
            <person name="Landa A."/>
            <person name="Jimenez L."/>
            <person name="Valdes V."/>
            <person name="Carrero J.C."/>
            <person name="Larralde C."/>
            <person name="Morales-Montor J."/>
            <person name="Limon-Lason J."/>
            <person name="Soberon X."/>
            <person name="Laclette J.P."/>
        </authorList>
    </citation>
    <scope>NUCLEOTIDE SEQUENCE [LARGE SCALE GENOMIC DNA]</scope>
</reference>
<reference evidence="3" key="3">
    <citation type="submission" date="2020-10" db="UniProtKB">
        <authorList>
            <consortium name="WormBaseParasite"/>
        </authorList>
    </citation>
    <scope>IDENTIFICATION</scope>
</reference>
<reference evidence="1" key="2">
    <citation type="submission" date="2014-06" db="EMBL/GenBank/DDBJ databases">
        <authorList>
            <person name="Aslett M."/>
        </authorList>
    </citation>
    <scope>NUCLEOTIDE SEQUENCE</scope>
</reference>
<evidence type="ECO:0000313" key="3">
    <source>
        <dbReference type="WBParaSite" id="EgrG_000414200"/>
    </source>
</evidence>
<dbReference type="GO" id="GO:0005789">
    <property type="term" value="C:endoplasmic reticulum membrane"/>
    <property type="evidence" value="ECO:0007669"/>
    <property type="project" value="TreeGrafter"/>
</dbReference>
<dbReference type="GO" id="GO:0005634">
    <property type="term" value="C:nucleus"/>
    <property type="evidence" value="ECO:0007669"/>
    <property type="project" value="TreeGrafter"/>
</dbReference>
<gene>
    <name evidence="1" type="ORF">EgrG_000414200</name>
</gene>
<dbReference type="PANTHER" id="PTHR15949">
    <property type="entry name" value="TESTIS-EXPRESSED PROTEIN 264"/>
    <property type="match status" value="1"/>
</dbReference>
<name>A0A068WZB7_ECHGR</name>
<accession>A0A068WZB7</accession>
<dbReference type="Proteomes" id="UP000492820">
    <property type="component" value="Unassembled WGS sequence"/>
</dbReference>
<dbReference type="AlphaFoldDB" id="A0A068WZB7"/>
<dbReference type="GO" id="GO:0106300">
    <property type="term" value="P:protein-DNA covalent cross-linking repair"/>
    <property type="evidence" value="ECO:0007669"/>
    <property type="project" value="TreeGrafter"/>
</dbReference>
<organism evidence="1">
    <name type="scientific">Echinococcus granulosus</name>
    <name type="common">Hydatid tapeworm</name>
    <dbReference type="NCBI Taxonomy" id="6210"/>
    <lineage>
        <taxon>Eukaryota</taxon>
        <taxon>Metazoa</taxon>
        <taxon>Spiralia</taxon>
        <taxon>Lophotrochozoa</taxon>
        <taxon>Platyhelminthes</taxon>
        <taxon>Cestoda</taxon>
        <taxon>Eucestoda</taxon>
        <taxon>Cyclophyllidea</taxon>
        <taxon>Taeniidae</taxon>
        <taxon>Echinococcus</taxon>
        <taxon>Echinococcus granulosus group</taxon>
    </lineage>
</organism>
<dbReference type="GO" id="GO:0061709">
    <property type="term" value="P:reticulophagy"/>
    <property type="evidence" value="ECO:0007669"/>
    <property type="project" value="TreeGrafter"/>
</dbReference>
<dbReference type="GO" id="GO:0005657">
    <property type="term" value="C:replication fork"/>
    <property type="evidence" value="ECO:0007669"/>
    <property type="project" value="TreeGrafter"/>
</dbReference>
<evidence type="ECO:0000313" key="1">
    <source>
        <dbReference type="EMBL" id="CDS23815.1"/>
    </source>
</evidence>
<dbReference type="EMBL" id="LK028594">
    <property type="protein sequence ID" value="CDS23815.1"/>
    <property type="molecule type" value="Genomic_DNA"/>
</dbReference>
<evidence type="ECO:0000313" key="2">
    <source>
        <dbReference type="Proteomes" id="UP000492820"/>
    </source>
</evidence>
<sequence length="220" mass="24673">MLELIVGLIILTSLLLICTVAVFCYISGIFQPASLSISSDIPYLKDGATFYYKTNVGSYSTLGSLFTETYSIAPRLIQCGVYYDDSGKVVAKACRSAVGVILKEKSADGSIDFEKHGFSEFHIPPIKEALYASFPHTSFLSIFIGIWKVLPLLRRQFKELKCSRFTYVEVYDDTKIHYIGILKDNEDFIVPEFVDNKNDESVQISDSEVEQVLEGKEKAD</sequence>
<proteinExistence type="predicted"/>
<dbReference type="WBParaSite" id="EgrG_000414200">
    <property type="protein sequence ID" value="EgrG_000414200"/>
    <property type="gene ID" value="EgrG_000414200"/>
</dbReference>
<dbReference type="GO" id="GO:0000421">
    <property type="term" value="C:autophagosome membrane"/>
    <property type="evidence" value="ECO:0007669"/>
    <property type="project" value="TreeGrafter"/>
</dbReference>
<dbReference type="PANTHER" id="PTHR15949:SF3">
    <property type="entry name" value="TESTIS-EXPRESSED PROTEIN 264"/>
    <property type="match status" value="1"/>
</dbReference>